<dbReference type="GO" id="GO:0003677">
    <property type="term" value="F:DNA binding"/>
    <property type="evidence" value="ECO:0007669"/>
    <property type="project" value="InterPro"/>
</dbReference>
<dbReference type="AlphaFoldDB" id="E3N547"/>
<dbReference type="GO" id="GO:0008270">
    <property type="term" value="F:zinc ion binding"/>
    <property type="evidence" value="ECO:0007669"/>
    <property type="project" value="UniProtKB-KW"/>
</dbReference>
<gene>
    <name evidence="5" type="ORF">CRE_19357</name>
</gene>
<dbReference type="SUPFAM" id="SSF47113">
    <property type="entry name" value="Histone-fold"/>
    <property type="match status" value="1"/>
</dbReference>
<dbReference type="GO" id="GO:0019899">
    <property type="term" value="F:enzyme binding"/>
    <property type="evidence" value="ECO:0007669"/>
    <property type="project" value="UniProtKB-ARBA"/>
</dbReference>
<dbReference type="EMBL" id="DS268530">
    <property type="protein sequence ID" value="EFO87010.1"/>
    <property type="molecule type" value="Genomic_DNA"/>
</dbReference>
<dbReference type="PRINTS" id="PR00622">
    <property type="entry name" value="HISTONEH3"/>
</dbReference>
<dbReference type="InterPro" id="IPR036875">
    <property type="entry name" value="Znf_CCHC_sf"/>
</dbReference>
<feature type="region of interest" description="Disordered" evidence="3">
    <location>
        <begin position="64"/>
        <end position="98"/>
    </location>
</feature>
<dbReference type="PANTHER" id="PTHR11426">
    <property type="entry name" value="HISTONE H3"/>
    <property type="match status" value="1"/>
</dbReference>
<proteinExistence type="inferred from homology"/>
<keyword evidence="6" id="KW-1185">Reference proteome</keyword>
<dbReference type="Proteomes" id="UP000008281">
    <property type="component" value="Unassembled WGS sequence"/>
</dbReference>
<evidence type="ECO:0000256" key="2">
    <source>
        <dbReference type="PROSITE-ProRule" id="PRU00047"/>
    </source>
</evidence>
<dbReference type="SMART" id="SM00428">
    <property type="entry name" value="H3"/>
    <property type="match status" value="1"/>
</dbReference>
<evidence type="ECO:0000259" key="4">
    <source>
        <dbReference type="PROSITE" id="PS50158"/>
    </source>
</evidence>
<dbReference type="Gene3D" id="4.10.60.10">
    <property type="entry name" value="Zinc finger, CCHC-type"/>
    <property type="match status" value="1"/>
</dbReference>
<evidence type="ECO:0000256" key="3">
    <source>
        <dbReference type="SAM" id="MobiDB-lite"/>
    </source>
</evidence>
<dbReference type="PROSITE" id="PS50158">
    <property type="entry name" value="ZF_CCHC"/>
    <property type="match status" value="1"/>
</dbReference>
<dbReference type="InterPro" id="IPR001878">
    <property type="entry name" value="Znf_CCHC"/>
</dbReference>
<keyword evidence="2" id="KW-0479">Metal-binding</keyword>
<dbReference type="SMART" id="SM00343">
    <property type="entry name" value="ZnF_C2HC"/>
    <property type="match status" value="2"/>
</dbReference>
<sequence length="150" mass="17864">MRSKSVAQHRPPQMLIWTQMPHRYRPGTVALREIRRYQKSTNLLIRKAPFQRLVREIIQDYFPTIRTQQNSSPKKKEDQQKKEKKIFHKDDNNKPERKRTCQFCKDSGHWGFECNKITSVKDRTDILNTEGRCLKCTRKGHKLSECPGKP</sequence>
<keyword evidence="2" id="KW-0862">Zinc</keyword>
<comment type="similarity">
    <text evidence="1">Belongs to the histone H3 family.</text>
</comment>
<evidence type="ECO:0000256" key="1">
    <source>
        <dbReference type="ARBA" id="ARBA00010343"/>
    </source>
</evidence>
<dbReference type="PROSITE" id="PS00959">
    <property type="entry name" value="HISTONE_H3_2"/>
    <property type="match status" value="1"/>
</dbReference>
<evidence type="ECO:0000313" key="5">
    <source>
        <dbReference type="EMBL" id="EFO87010.1"/>
    </source>
</evidence>
<feature type="compositionally biased region" description="Basic and acidic residues" evidence="3">
    <location>
        <begin position="88"/>
        <end position="98"/>
    </location>
</feature>
<dbReference type="OrthoDB" id="4025405at2759"/>
<dbReference type="GO" id="GO:0000786">
    <property type="term" value="C:nucleosome"/>
    <property type="evidence" value="ECO:0007669"/>
    <property type="project" value="InterPro"/>
</dbReference>
<reference evidence="5" key="1">
    <citation type="submission" date="2007-07" db="EMBL/GenBank/DDBJ databases">
        <title>PCAP assembly of the Caenorhabditis remanei genome.</title>
        <authorList>
            <consortium name="The Caenorhabditis remanei Sequencing Consortium"/>
            <person name="Wilson R.K."/>
        </authorList>
    </citation>
    <scope>NUCLEOTIDE SEQUENCE [LARGE SCALE GENOMIC DNA]</scope>
    <source>
        <strain evidence="5">PB4641</strain>
    </source>
</reference>
<dbReference type="STRING" id="31234.E3N547"/>
<name>E3N547_CAERE</name>
<dbReference type="GO" id="GO:0030527">
    <property type="term" value="F:structural constituent of chromatin"/>
    <property type="evidence" value="ECO:0007669"/>
    <property type="project" value="InterPro"/>
</dbReference>
<dbReference type="Gene3D" id="1.10.20.10">
    <property type="entry name" value="Histone, subunit A"/>
    <property type="match status" value="1"/>
</dbReference>
<dbReference type="GO" id="GO:0005737">
    <property type="term" value="C:cytoplasm"/>
    <property type="evidence" value="ECO:0007669"/>
    <property type="project" value="UniProtKB-ARBA"/>
</dbReference>
<dbReference type="SUPFAM" id="SSF57756">
    <property type="entry name" value="Retrovirus zinc finger-like domains"/>
    <property type="match status" value="1"/>
</dbReference>
<feature type="domain" description="CCHC-type" evidence="4">
    <location>
        <begin position="132"/>
        <end position="147"/>
    </location>
</feature>
<dbReference type="InterPro" id="IPR000164">
    <property type="entry name" value="Histone_H3/CENP-A"/>
</dbReference>
<accession>E3N547</accession>
<protein>
    <recommendedName>
        <fullName evidence="4">CCHC-type domain-containing protein</fullName>
    </recommendedName>
</protein>
<dbReference type="Pfam" id="PF00125">
    <property type="entry name" value="Histone"/>
    <property type="match status" value="1"/>
</dbReference>
<organism evidence="6">
    <name type="scientific">Caenorhabditis remanei</name>
    <name type="common">Caenorhabditis vulgaris</name>
    <dbReference type="NCBI Taxonomy" id="31234"/>
    <lineage>
        <taxon>Eukaryota</taxon>
        <taxon>Metazoa</taxon>
        <taxon>Ecdysozoa</taxon>
        <taxon>Nematoda</taxon>
        <taxon>Chromadorea</taxon>
        <taxon>Rhabditida</taxon>
        <taxon>Rhabditina</taxon>
        <taxon>Rhabditomorpha</taxon>
        <taxon>Rhabditoidea</taxon>
        <taxon>Rhabditidae</taxon>
        <taxon>Peloderinae</taxon>
        <taxon>Caenorhabditis</taxon>
    </lineage>
</organism>
<evidence type="ECO:0000313" key="6">
    <source>
        <dbReference type="Proteomes" id="UP000008281"/>
    </source>
</evidence>
<dbReference type="InParanoid" id="E3N547"/>
<dbReference type="GO" id="GO:0046982">
    <property type="term" value="F:protein heterodimerization activity"/>
    <property type="evidence" value="ECO:0007669"/>
    <property type="project" value="InterPro"/>
</dbReference>
<dbReference type="HOGENOM" id="CLU_1742264_0_0_1"/>
<dbReference type="InterPro" id="IPR009072">
    <property type="entry name" value="Histone-fold"/>
</dbReference>
<dbReference type="InterPro" id="IPR007125">
    <property type="entry name" value="H2A/H2B/H3"/>
</dbReference>
<dbReference type="eggNOG" id="KOG1745">
    <property type="taxonomic scope" value="Eukaryota"/>
</dbReference>
<keyword evidence="2" id="KW-0863">Zinc-finger</keyword>